<reference evidence="1" key="1">
    <citation type="journal article" date="2014" name="Nat. Commun.">
        <title>The tobacco genome sequence and its comparison with those of tomato and potato.</title>
        <authorList>
            <person name="Sierro N."/>
            <person name="Battey J.N."/>
            <person name="Ouadi S."/>
            <person name="Bakaher N."/>
            <person name="Bovet L."/>
            <person name="Willig A."/>
            <person name="Goepfert S."/>
            <person name="Peitsch M.C."/>
            <person name="Ivanov N.V."/>
        </authorList>
    </citation>
    <scope>NUCLEOTIDE SEQUENCE [LARGE SCALE GENOMIC DNA]</scope>
</reference>
<gene>
    <name evidence="2" type="primary">LOC142174297</name>
</gene>
<sequence length="132" mass="14842">MGEKIFWLFPTLDPSKNLAKALDSLFTPKILKRVGPVAYTLLFPPSVKIHPTVHVSLLKKCHAVPDQIAYPPTIDIANPHCPNPEAILQRHMVKKGNKAVGQVLVKWSGLSADHATWEYFNVLKTRFPHFDP</sequence>
<name>A0AC58TG35_TOBAC</name>
<dbReference type="RefSeq" id="XP_075096183.1">
    <property type="nucleotide sequence ID" value="XM_075240082.1"/>
</dbReference>
<evidence type="ECO:0000313" key="1">
    <source>
        <dbReference type="Proteomes" id="UP000790787"/>
    </source>
</evidence>
<accession>A0AC58TG35</accession>
<protein>
    <submittedName>
        <fullName evidence="2">Uncharacterized protein LOC142174297</fullName>
    </submittedName>
</protein>
<dbReference type="Proteomes" id="UP000790787">
    <property type="component" value="Chromosome 20"/>
</dbReference>
<keyword evidence="1" id="KW-1185">Reference proteome</keyword>
<reference evidence="2" key="2">
    <citation type="submission" date="2025-08" db="UniProtKB">
        <authorList>
            <consortium name="RefSeq"/>
        </authorList>
    </citation>
    <scope>IDENTIFICATION</scope>
    <source>
        <tissue evidence="2">Leaf</tissue>
    </source>
</reference>
<proteinExistence type="predicted"/>
<evidence type="ECO:0000313" key="2">
    <source>
        <dbReference type="RefSeq" id="XP_075096183.1"/>
    </source>
</evidence>
<organism evidence="1 2">
    <name type="scientific">Nicotiana tabacum</name>
    <name type="common">Common tobacco</name>
    <dbReference type="NCBI Taxonomy" id="4097"/>
    <lineage>
        <taxon>Eukaryota</taxon>
        <taxon>Viridiplantae</taxon>
        <taxon>Streptophyta</taxon>
        <taxon>Embryophyta</taxon>
        <taxon>Tracheophyta</taxon>
        <taxon>Spermatophyta</taxon>
        <taxon>Magnoliopsida</taxon>
        <taxon>eudicotyledons</taxon>
        <taxon>Gunneridae</taxon>
        <taxon>Pentapetalae</taxon>
        <taxon>asterids</taxon>
        <taxon>lamiids</taxon>
        <taxon>Solanales</taxon>
        <taxon>Solanaceae</taxon>
        <taxon>Nicotianoideae</taxon>
        <taxon>Nicotianeae</taxon>
        <taxon>Nicotiana</taxon>
    </lineage>
</organism>